<proteinExistence type="predicted"/>
<comment type="caution">
    <text evidence="2">The sequence shown here is derived from an EMBL/GenBank/DDBJ whole genome shotgun (WGS) entry which is preliminary data.</text>
</comment>
<feature type="region of interest" description="Disordered" evidence="1">
    <location>
        <begin position="183"/>
        <end position="238"/>
    </location>
</feature>
<reference evidence="2" key="2">
    <citation type="submission" date="2020-06" db="EMBL/GenBank/DDBJ databases">
        <authorList>
            <person name="Studholme D.J."/>
        </authorList>
    </citation>
    <scope>NUCLEOTIDE SEQUENCE</scope>
    <source>
        <strain evidence="2">NZFS 2646</strain>
    </source>
</reference>
<sequence length="374" mass="42130">MSPSTALQTATRLKTQVDEEFVKFGRFLASYLTAESKSALGVPFLSLRYEFGAIPTGEDEGLSLNQQKAFLGVAIGLIDSQWRRVNLTLSAKEVLQGWDQPVDHLITQTLSETYGNQDIWNYARFQRFAAPSTPAGIYDEIKAMLLDPRISSKTASLVTDVRAFRHAQEALREEHRMIFEEFAARDEEANESNEENEADDDESDDDEISALLMVDGPKNQPPSSLHPSTSSSRRRSSDALVEEEARAWHEWQQVYVAWDTFADEGADLFDKGQYNLLKLYHHVDILKWFRDVGQHAHPAAALLARIYLGQQASPTPALSPSLARFMQQEQADWIADAAQRAEKRCILHHNWQHYKQLNATLHPATTGVIDTSSA</sequence>
<name>A0A8T0MCW6_9STRA</name>
<accession>A0A8T0MCW6</accession>
<feature type="compositionally biased region" description="Low complexity" evidence="1">
    <location>
        <begin position="221"/>
        <end position="231"/>
    </location>
</feature>
<gene>
    <name evidence="2" type="ORF">JM16_000272</name>
</gene>
<reference evidence="2" key="1">
    <citation type="journal article" date="2015" name="Genom Data">
        <title>Genome sequences of six Phytophthora species associated with forests in New Zealand.</title>
        <authorList>
            <person name="Studholme D.J."/>
            <person name="McDougal R.L."/>
            <person name="Sambles C."/>
            <person name="Hansen E."/>
            <person name="Hardy G."/>
            <person name="Grant M."/>
            <person name="Ganley R.J."/>
            <person name="Williams N.M."/>
        </authorList>
    </citation>
    <scope>NUCLEOTIDE SEQUENCE</scope>
    <source>
        <strain evidence="2">NZFS 2646</strain>
    </source>
</reference>
<feature type="compositionally biased region" description="Acidic residues" evidence="1">
    <location>
        <begin position="188"/>
        <end position="208"/>
    </location>
</feature>
<evidence type="ECO:0000313" key="2">
    <source>
        <dbReference type="EMBL" id="KAG2532685.1"/>
    </source>
</evidence>
<evidence type="ECO:0000313" key="3">
    <source>
        <dbReference type="Proteomes" id="UP000785171"/>
    </source>
</evidence>
<dbReference type="EMBL" id="JPWV03000003">
    <property type="protein sequence ID" value="KAG2532685.1"/>
    <property type="molecule type" value="Genomic_DNA"/>
</dbReference>
<dbReference type="Proteomes" id="UP000785171">
    <property type="component" value="Unassembled WGS sequence"/>
</dbReference>
<organism evidence="2 3">
    <name type="scientific">Phytophthora kernoviae</name>
    <dbReference type="NCBI Taxonomy" id="325452"/>
    <lineage>
        <taxon>Eukaryota</taxon>
        <taxon>Sar</taxon>
        <taxon>Stramenopiles</taxon>
        <taxon>Oomycota</taxon>
        <taxon>Peronosporomycetes</taxon>
        <taxon>Peronosporales</taxon>
        <taxon>Peronosporaceae</taxon>
        <taxon>Phytophthora</taxon>
    </lineage>
</organism>
<evidence type="ECO:0000256" key="1">
    <source>
        <dbReference type="SAM" id="MobiDB-lite"/>
    </source>
</evidence>
<dbReference type="AlphaFoldDB" id="A0A8T0MCW6"/>
<protein>
    <submittedName>
        <fullName evidence="2">Uncharacterized protein</fullName>
    </submittedName>
</protein>